<evidence type="ECO:0008006" key="3">
    <source>
        <dbReference type="Google" id="ProtNLM"/>
    </source>
</evidence>
<comment type="caution">
    <text evidence="1">The sequence shown here is derived from an EMBL/GenBank/DDBJ whole genome shotgun (WGS) entry which is preliminary data.</text>
</comment>
<accession>A0ABP7G4G2</accession>
<evidence type="ECO:0000313" key="1">
    <source>
        <dbReference type="EMBL" id="GAA3754656.1"/>
    </source>
</evidence>
<protein>
    <recommendedName>
        <fullName evidence="3">TetR family transcriptional regulator</fullName>
    </recommendedName>
</protein>
<name>A0ABP7G4G2_9ACTN</name>
<evidence type="ECO:0000313" key="2">
    <source>
        <dbReference type="Proteomes" id="UP001500908"/>
    </source>
</evidence>
<dbReference type="EMBL" id="BAABDD010000019">
    <property type="protein sequence ID" value="GAA3754656.1"/>
    <property type="molecule type" value="Genomic_DNA"/>
</dbReference>
<sequence length="41" mass="4317">MVVVAWLVLGTPERTPPEELTPKGLDAIATRAFAIVAGLGR</sequence>
<dbReference type="RefSeq" id="WP_344973620.1">
    <property type="nucleotide sequence ID" value="NZ_BAABDD010000019.1"/>
</dbReference>
<proteinExistence type="predicted"/>
<dbReference type="Proteomes" id="UP001500908">
    <property type="component" value="Unassembled WGS sequence"/>
</dbReference>
<organism evidence="1 2">
    <name type="scientific">Salinactinospora qingdaonensis</name>
    <dbReference type="NCBI Taxonomy" id="702744"/>
    <lineage>
        <taxon>Bacteria</taxon>
        <taxon>Bacillati</taxon>
        <taxon>Actinomycetota</taxon>
        <taxon>Actinomycetes</taxon>
        <taxon>Streptosporangiales</taxon>
        <taxon>Nocardiopsidaceae</taxon>
        <taxon>Salinactinospora</taxon>
    </lineage>
</organism>
<keyword evidence="2" id="KW-1185">Reference proteome</keyword>
<reference evidence="2" key="1">
    <citation type="journal article" date="2019" name="Int. J. Syst. Evol. Microbiol.">
        <title>The Global Catalogue of Microorganisms (GCM) 10K type strain sequencing project: providing services to taxonomists for standard genome sequencing and annotation.</title>
        <authorList>
            <consortium name="The Broad Institute Genomics Platform"/>
            <consortium name="The Broad Institute Genome Sequencing Center for Infectious Disease"/>
            <person name="Wu L."/>
            <person name="Ma J."/>
        </authorList>
    </citation>
    <scope>NUCLEOTIDE SEQUENCE [LARGE SCALE GENOMIC DNA]</scope>
    <source>
        <strain evidence="2">JCM 17137</strain>
    </source>
</reference>
<gene>
    <name evidence="1" type="ORF">GCM10022402_36690</name>
</gene>